<feature type="transmembrane region" description="Helical" evidence="1">
    <location>
        <begin position="128"/>
        <end position="151"/>
    </location>
</feature>
<gene>
    <name evidence="2" type="ORF">A2660_00180</name>
</gene>
<evidence type="ECO:0000256" key="1">
    <source>
        <dbReference type="SAM" id="Phobius"/>
    </source>
</evidence>
<keyword evidence="1" id="KW-0472">Membrane</keyword>
<organism evidence="2 3">
    <name type="scientific">Candidatus Doudnabacteria bacterium RIFCSPHIGHO2_01_FULL_45_18</name>
    <dbReference type="NCBI Taxonomy" id="1817823"/>
    <lineage>
        <taxon>Bacteria</taxon>
        <taxon>Candidatus Doudnaibacteriota</taxon>
    </lineage>
</organism>
<keyword evidence="1" id="KW-1133">Transmembrane helix</keyword>
<keyword evidence="1" id="KW-0812">Transmembrane</keyword>
<name>A0A1F5NSA4_9BACT</name>
<accession>A0A1F5NSA4</accession>
<comment type="caution">
    <text evidence="2">The sequence shown here is derived from an EMBL/GenBank/DDBJ whole genome shotgun (WGS) entry which is preliminary data.</text>
</comment>
<proteinExistence type="predicted"/>
<reference evidence="2 3" key="1">
    <citation type="journal article" date="2016" name="Nat. Commun.">
        <title>Thousands of microbial genomes shed light on interconnected biogeochemical processes in an aquifer system.</title>
        <authorList>
            <person name="Anantharaman K."/>
            <person name="Brown C.T."/>
            <person name="Hug L.A."/>
            <person name="Sharon I."/>
            <person name="Castelle C.J."/>
            <person name="Probst A.J."/>
            <person name="Thomas B.C."/>
            <person name="Singh A."/>
            <person name="Wilkins M.J."/>
            <person name="Karaoz U."/>
            <person name="Brodie E.L."/>
            <person name="Williams K.H."/>
            <person name="Hubbard S.S."/>
            <person name="Banfield J.F."/>
        </authorList>
    </citation>
    <scope>NUCLEOTIDE SEQUENCE [LARGE SCALE GENOMIC DNA]</scope>
</reference>
<dbReference type="AlphaFoldDB" id="A0A1F5NSA4"/>
<feature type="transmembrane region" description="Helical" evidence="1">
    <location>
        <begin position="12"/>
        <end position="33"/>
    </location>
</feature>
<feature type="transmembrane region" description="Helical" evidence="1">
    <location>
        <begin position="157"/>
        <end position="174"/>
    </location>
</feature>
<protein>
    <submittedName>
        <fullName evidence="2">Uncharacterized protein</fullName>
    </submittedName>
</protein>
<dbReference type="Proteomes" id="UP000176233">
    <property type="component" value="Unassembled WGS sequence"/>
</dbReference>
<feature type="transmembrane region" description="Helical" evidence="1">
    <location>
        <begin position="58"/>
        <end position="83"/>
    </location>
</feature>
<sequence length="196" mass="23869">MNYIKLENLFRDFIMLFGGFGFLLVLYYGQFVFHNQTIFELLFVENLAKEWTWDKLNLTVLVIISYFVGRLLLLTGKMLFYFLSRIVKDNKKSQNFFPFYRGERAKILHEYLGEYRHDDLRQYWEREIYAEVILFLFFAASFWYFIFSVVANKPSCFWLISLILFVLFGWFKIIRTSYIREFEDAICQSQDNHINK</sequence>
<evidence type="ECO:0000313" key="3">
    <source>
        <dbReference type="Proteomes" id="UP000176233"/>
    </source>
</evidence>
<dbReference type="EMBL" id="MFEJ01000007">
    <property type="protein sequence ID" value="OGE80566.1"/>
    <property type="molecule type" value="Genomic_DNA"/>
</dbReference>
<evidence type="ECO:0000313" key="2">
    <source>
        <dbReference type="EMBL" id="OGE80566.1"/>
    </source>
</evidence>